<dbReference type="eggNOG" id="KOG0867">
    <property type="taxonomic scope" value="Eukaryota"/>
</dbReference>
<dbReference type="InterPro" id="IPR010987">
    <property type="entry name" value="Glutathione-S-Trfase_C-like"/>
</dbReference>
<dbReference type="Pfam" id="PF02798">
    <property type="entry name" value="GST_N"/>
    <property type="match status" value="1"/>
</dbReference>
<dbReference type="GO" id="GO:0006414">
    <property type="term" value="P:translational elongation"/>
    <property type="evidence" value="ECO:0007669"/>
    <property type="project" value="TreeGrafter"/>
</dbReference>
<evidence type="ECO:0000259" key="2">
    <source>
        <dbReference type="PROSITE" id="PS50404"/>
    </source>
</evidence>
<dbReference type="EMBL" id="GL385401">
    <property type="protein sequence ID" value="EJT70851.1"/>
    <property type="molecule type" value="Genomic_DNA"/>
</dbReference>
<dbReference type="PROSITE" id="PS50405">
    <property type="entry name" value="GST_CTER"/>
    <property type="match status" value="1"/>
</dbReference>
<dbReference type="STRING" id="644352.J3PEE3"/>
<evidence type="ECO:0008006" key="7">
    <source>
        <dbReference type="Google" id="ProtNLM"/>
    </source>
</evidence>
<protein>
    <recommendedName>
        <fullName evidence="7">Glutathione S-transferase</fullName>
    </recommendedName>
</protein>
<accession>J3PEE3</accession>
<dbReference type="SUPFAM" id="SSF47616">
    <property type="entry name" value="GST C-terminal domain-like"/>
    <property type="match status" value="1"/>
</dbReference>
<proteinExistence type="inferred from homology"/>
<dbReference type="OrthoDB" id="249703at2759"/>
<feature type="domain" description="GST C-terminal" evidence="3">
    <location>
        <begin position="93"/>
        <end position="224"/>
    </location>
</feature>
<evidence type="ECO:0000313" key="5">
    <source>
        <dbReference type="EnsemblFungi" id="EJT70851"/>
    </source>
</evidence>
<keyword evidence="6" id="KW-1185">Reference proteome</keyword>
<evidence type="ECO:0000313" key="6">
    <source>
        <dbReference type="Proteomes" id="UP000006039"/>
    </source>
</evidence>
<dbReference type="RefSeq" id="XP_009228029.1">
    <property type="nucleotide sequence ID" value="XM_009229765.1"/>
</dbReference>
<dbReference type="Gene3D" id="3.40.30.10">
    <property type="entry name" value="Glutaredoxin"/>
    <property type="match status" value="1"/>
</dbReference>
<gene>
    <name evidence="5" type="primary">20352332</name>
    <name evidence="4" type="ORF">GGTG_11874</name>
</gene>
<dbReference type="InterPro" id="IPR040079">
    <property type="entry name" value="Glutathione_S-Trfase"/>
</dbReference>
<organism evidence="4">
    <name type="scientific">Gaeumannomyces tritici (strain R3-111a-1)</name>
    <name type="common">Wheat and barley take-all root rot fungus</name>
    <name type="synonym">Gaeumannomyces graminis var. tritici</name>
    <dbReference type="NCBI Taxonomy" id="644352"/>
    <lineage>
        <taxon>Eukaryota</taxon>
        <taxon>Fungi</taxon>
        <taxon>Dikarya</taxon>
        <taxon>Ascomycota</taxon>
        <taxon>Pezizomycotina</taxon>
        <taxon>Sordariomycetes</taxon>
        <taxon>Sordariomycetidae</taxon>
        <taxon>Magnaporthales</taxon>
        <taxon>Magnaporthaceae</taxon>
        <taxon>Gaeumannomyces</taxon>
    </lineage>
</organism>
<reference evidence="4" key="2">
    <citation type="submission" date="2010-07" db="EMBL/GenBank/DDBJ databases">
        <authorList>
            <consortium name="The Broad Institute Genome Sequencing Platform"/>
            <consortium name="Broad Institute Genome Sequencing Center for Infectious Disease"/>
            <person name="Ma L.-J."/>
            <person name="Dead R."/>
            <person name="Young S."/>
            <person name="Zeng Q."/>
            <person name="Koehrsen M."/>
            <person name="Alvarado L."/>
            <person name="Berlin A."/>
            <person name="Chapman S.B."/>
            <person name="Chen Z."/>
            <person name="Freedman E."/>
            <person name="Gellesch M."/>
            <person name="Goldberg J."/>
            <person name="Griggs A."/>
            <person name="Gujja S."/>
            <person name="Heilman E.R."/>
            <person name="Heiman D."/>
            <person name="Hepburn T."/>
            <person name="Howarth C."/>
            <person name="Jen D."/>
            <person name="Larson L."/>
            <person name="Mehta T."/>
            <person name="Neiman D."/>
            <person name="Pearson M."/>
            <person name="Roberts A."/>
            <person name="Saif S."/>
            <person name="Shea T."/>
            <person name="Shenoy N."/>
            <person name="Sisk P."/>
            <person name="Stolte C."/>
            <person name="Sykes S."/>
            <person name="Walk T."/>
            <person name="White J."/>
            <person name="Yandava C."/>
            <person name="Haas B."/>
            <person name="Nusbaum C."/>
            <person name="Birren B."/>
        </authorList>
    </citation>
    <scope>NUCLEOTIDE SEQUENCE</scope>
    <source>
        <strain evidence="4">R3-111a-1</strain>
    </source>
</reference>
<name>J3PEE3_GAET3</name>
<dbReference type="PROSITE" id="PS50404">
    <property type="entry name" value="GST_NTER"/>
    <property type="match status" value="1"/>
</dbReference>
<dbReference type="InterPro" id="IPR050802">
    <property type="entry name" value="EF-GSTs"/>
</dbReference>
<reference evidence="6" key="1">
    <citation type="submission" date="2010-07" db="EMBL/GenBank/DDBJ databases">
        <title>The genome sequence of Gaeumannomyces graminis var. tritici strain R3-111a-1.</title>
        <authorList>
            <consortium name="The Broad Institute Genome Sequencing Platform"/>
            <person name="Ma L.-J."/>
            <person name="Dead R."/>
            <person name="Young S."/>
            <person name="Zeng Q."/>
            <person name="Koehrsen M."/>
            <person name="Alvarado L."/>
            <person name="Berlin A."/>
            <person name="Chapman S.B."/>
            <person name="Chen Z."/>
            <person name="Freedman E."/>
            <person name="Gellesch M."/>
            <person name="Goldberg J."/>
            <person name="Griggs A."/>
            <person name="Gujja S."/>
            <person name="Heilman E.R."/>
            <person name="Heiman D."/>
            <person name="Hepburn T."/>
            <person name="Howarth C."/>
            <person name="Jen D."/>
            <person name="Larson L."/>
            <person name="Mehta T."/>
            <person name="Neiman D."/>
            <person name="Pearson M."/>
            <person name="Roberts A."/>
            <person name="Saif S."/>
            <person name="Shea T."/>
            <person name="Shenoy N."/>
            <person name="Sisk P."/>
            <person name="Stolte C."/>
            <person name="Sykes S."/>
            <person name="Walk T."/>
            <person name="White J."/>
            <person name="Yandava C."/>
            <person name="Haas B."/>
            <person name="Nusbaum C."/>
            <person name="Birren B."/>
        </authorList>
    </citation>
    <scope>NUCLEOTIDE SEQUENCE [LARGE SCALE GENOMIC DNA]</scope>
    <source>
        <strain evidence="6">R3-111a-1</strain>
    </source>
</reference>
<dbReference type="Pfam" id="PF13410">
    <property type="entry name" value="GST_C_2"/>
    <property type="match status" value="1"/>
</dbReference>
<dbReference type="CDD" id="cd03044">
    <property type="entry name" value="GST_N_EF1Bgamma"/>
    <property type="match status" value="1"/>
</dbReference>
<dbReference type="InterPro" id="IPR004045">
    <property type="entry name" value="Glutathione_S-Trfase_N"/>
</dbReference>
<feature type="domain" description="GST N-terminal" evidence="2">
    <location>
        <begin position="3"/>
        <end position="87"/>
    </location>
</feature>
<evidence type="ECO:0000259" key="3">
    <source>
        <dbReference type="PROSITE" id="PS50405"/>
    </source>
</evidence>
<dbReference type="FunFam" id="3.40.30.10:FF:000142">
    <property type="entry name" value="Elongation factor 1 gamma"/>
    <property type="match status" value="1"/>
</dbReference>
<dbReference type="AlphaFoldDB" id="J3PEE3"/>
<dbReference type="InterPro" id="IPR036249">
    <property type="entry name" value="Thioredoxin-like_sf"/>
</dbReference>
<dbReference type="GeneID" id="20352332"/>
<dbReference type="VEuPathDB" id="FungiDB:GGTG_11874"/>
<comment type="similarity">
    <text evidence="1">Belongs to the GST superfamily.</text>
</comment>
<evidence type="ECO:0000256" key="1">
    <source>
        <dbReference type="ARBA" id="ARBA00007409"/>
    </source>
</evidence>
<dbReference type="Gene3D" id="1.20.1050.10">
    <property type="match status" value="1"/>
</dbReference>
<reference evidence="4" key="3">
    <citation type="submission" date="2010-09" db="EMBL/GenBank/DDBJ databases">
        <title>Annotation of Gaeumannomyces graminis var. tritici R3-111a-1.</title>
        <authorList>
            <consortium name="The Broad Institute Genome Sequencing Platform"/>
            <person name="Ma L.-J."/>
            <person name="Dead R."/>
            <person name="Young S.K."/>
            <person name="Zeng Q."/>
            <person name="Gargeya S."/>
            <person name="Fitzgerald M."/>
            <person name="Haas B."/>
            <person name="Abouelleil A."/>
            <person name="Alvarado L."/>
            <person name="Arachchi H.M."/>
            <person name="Berlin A."/>
            <person name="Brown A."/>
            <person name="Chapman S.B."/>
            <person name="Chen Z."/>
            <person name="Dunbar C."/>
            <person name="Freedman E."/>
            <person name="Gearin G."/>
            <person name="Gellesch M."/>
            <person name="Goldberg J."/>
            <person name="Griggs A."/>
            <person name="Gujja S."/>
            <person name="Heiman D."/>
            <person name="Howarth C."/>
            <person name="Larson L."/>
            <person name="Lui A."/>
            <person name="MacDonald P.J.P."/>
            <person name="Mehta T."/>
            <person name="Montmayeur A."/>
            <person name="Murphy C."/>
            <person name="Neiman D."/>
            <person name="Pearson M."/>
            <person name="Priest M."/>
            <person name="Roberts A."/>
            <person name="Saif S."/>
            <person name="Shea T."/>
            <person name="Shenoy N."/>
            <person name="Sisk P."/>
            <person name="Stolte C."/>
            <person name="Sykes S."/>
            <person name="Yandava C."/>
            <person name="Wortman J."/>
            <person name="Nusbaum C."/>
            <person name="Birren B."/>
        </authorList>
    </citation>
    <scope>NUCLEOTIDE SEQUENCE</scope>
    <source>
        <strain evidence="4">R3-111a-1</strain>
    </source>
</reference>
<dbReference type="Proteomes" id="UP000006039">
    <property type="component" value="Unassembled WGS sequence"/>
</dbReference>
<dbReference type="InterPro" id="IPR036282">
    <property type="entry name" value="Glutathione-S-Trfase_C_sf"/>
</dbReference>
<dbReference type="GO" id="GO:0005634">
    <property type="term" value="C:nucleus"/>
    <property type="evidence" value="ECO:0007669"/>
    <property type="project" value="TreeGrafter"/>
</dbReference>
<reference evidence="5" key="5">
    <citation type="submission" date="2018-04" db="UniProtKB">
        <authorList>
            <consortium name="EnsemblFungi"/>
        </authorList>
    </citation>
    <scope>IDENTIFICATION</scope>
    <source>
        <strain evidence="5">R3-111a-1</strain>
    </source>
</reference>
<dbReference type="PANTHER" id="PTHR43986:SF10">
    <property type="entry name" value="ELONGATION FACTOR EEF-1B GAMMA SUBUNIT, PUTATIVE (AFU_ORTHOLOGUE AFUA_1G17120)-RELATED"/>
    <property type="match status" value="1"/>
</dbReference>
<dbReference type="EnsemblFungi" id="EJT70851">
    <property type="protein sequence ID" value="EJT70851"/>
    <property type="gene ID" value="GGTG_11874"/>
</dbReference>
<dbReference type="SUPFAM" id="SSF52833">
    <property type="entry name" value="Thioredoxin-like"/>
    <property type="match status" value="1"/>
</dbReference>
<sequence>MAPFATIYAYPDNPRVKRAQVIAALNGLELHVPGPDEWQFGVANQAPEWKAKFPLGKVPAMETADGLRVTEGGAICAHIAGSGPLADQLLGKTVAERSLVWRWSLFADSELVGSVIPVLIGYVFKLAPANPAAHDAAAAGLQRALVALDAEFKDGKAFLVGDKLSMADVMVGGALFFAAGFMLDEEMAKAAPNVVKYMAGLSTIPEIKNVFGEWKPTAVRIPKE</sequence>
<dbReference type="HOGENOM" id="CLU_011226_3_2_1"/>
<dbReference type="GO" id="GO:0005737">
    <property type="term" value="C:cytoplasm"/>
    <property type="evidence" value="ECO:0007669"/>
    <property type="project" value="TreeGrafter"/>
</dbReference>
<reference evidence="5" key="4">
    <citation type="journal article" date="2015" name="G3 (Bethesda)">
        <title>Genome sequences of three phytopathogenic species of the Magnaporthaceae family of fungi.</title>
        <authorList>
            <person name="Okagaki L.H."/>
            <person name="Nunes C.C."/>
            <person name="Sailsbery J."/>
            <person name="Clay B."/>
            <person name="Brown D."/>
            <person name="John T."/>
            <person name="Oh Y."/>
            <person name="Young N."/>
            <person name="Fitzgerald M."/>
            <person name="Haas B.J."/>
            <person name="Zeng Q."/>
            <person name="Young S."/>
            <person name="Adiconis X."/>
            <person name="Fan L."/>
            <person name="Levin J.Z."/>
            <person name="Mitchell T.K."/>
            <person name="Okubara P.A."/>
            <person name="Farman M.L."/>
            <person name="Kohn L.M."/>
            <person name="Birren B."/>
            <person name="Ma L.-J."/>
            <person name="Dean R.A."/>
        </authorList>
    </citation>
    <scope>NUCLEOTIDE SEQUENCE</scope>
    <source>
        <strain evidence="5">R3-111a-1</strain>
    </source>
</reference>
<dbReference type="SFLD" id="SFLDS00019">
    <property type="entry name" value="Glutathione_Transferase_(cytos"/>
    <property type="match status" value="1"/>
</dbReference>
<evidence type="ECO:0000313" key="4">
    <source>
        <dbReference type="EMBL" id="EJT70851.1"/>
    </source>
</evidence>
<dbReference type="PANTHER" id="PTHR43986">
    <property type="entry name" value="ELONGATION FACTOR 1-GAMMA"/>
    <property type="match status" value="1"/>
</dbReference>